<keyword evidence="3" id="KW-1185">Reference proteome</keyword>
<reference evidence="2 3" key="1">
    <citation type="journal article" date="2011" name="J. Gen. Appl. Microbiol.">
        <title>Draft genome sequencing of the enigmatic basidiomycete Mixia osmundae.</title>
        <authorList>
            <person name="Nishida H."/>
            <person name="Nagatsuka Y."/>
            <person name="Sugiyama J."/>
        </authorList>
    </citation>
    <scope>NUCLEOTIDE SEQUENCE [LARGE SCALE GENOMIC DNA]</scope>
    <source>
        <strain evidence="3">CBS 9802 / IAM 14324 / JCM 22182 / KY 12970</strain>
    </source>
</reference>
<dbReference type="AlphaFoldDB" id="G7DVI7"/>
<dbReference type="InParanoid" id="G7DVI7"/>
<organism evidence="2 3">
    <name type="scientific">Mixia osmundae (strain CBS 9802 / IAM 14324 / JCM 22182 / KY 12970)</name>
    <dbReference type="NCBI Taxonomy" id="764103"/>
    <lineage>
        <taxon>Eukaryota</taxon>
        <taxon>Fungi</taxon>
        <taxon>Dikarya</taxon>
        <taxon>Basidiomycota</taxon>
        <taxon>Pucciniomycotina</taxon>
        <taxon>Mixiomycetes</taxon>
        <taxon>Mixiales</taxon>
        <taxon>Mixiaceae</taxon>
        <taxon>Mixia</taxon>
    </lineage>
</organism>
<dbReference type="Proteomes" id="UP000009131">
    <property type="component" value="Unassembled WGS sequence"/>
</dbReference>
<dbReference type="EMBL" id="BABT02000043">
    <property type="protein sequence ID" value="GAA94597.1"/>
    <property type="molecule type" value="Genomic_DNA"/>
</dbReference>
<name>G7DVI7_MIXOS</name>
<feature type="region of interest" description="Disordered" evidence="1">
    <location>
        <begin position="40"/>
        <end position="72"/>
    </location>
</feature>
<dbReference type="HOGENOM" id="CLU_489224_0_0_1"/>
<feature type="compositionally biased region" description="Basic and acidic residues" evidence="1">
    <location>
        <begin position="56"/>
        <end position="71"/>
    </location>
</feature>
<reference evidence="2 3" key="2">
    <citation type="journal article" date="2012" name="Open Biol.">
        <title>Characteristics of nucleosomes and linker DNA regions on the genome of the basidiomycete Mixia osmundae revealed by mono- and dinucleosome mapping.</title>
        <authorList>
            <person name="Nishida H."/>
            <person name="Kondo S."/>
            <person name="Matsumoto T."/>
            <person name="Suzuki Y."/>
            <person name="Yoshikawa H."/>
            <person name="Taylor T.D."/>
            <person name="Sugiyama J."/>
        </authorList>
    </citation>
    <scope>NUCLEOTIDE SEQUENCE [LARGE SCALE GENOMIC DNA]</scope>
    <source>
        <strain evidence="3">CBS 9802 / IAM 14324 / JCM 22182 / KY 12970</strain>
    </source>
</reference>
<proteinExistence type="predicted"/>
<comment type="caution">
    <text evidence="2">The sequence shown here is derived from an EMBL/GenBank/DDBJ whole genome shotgun (WGS) entry which is preliminary data.</text>
</comment>
<evidence type="ECO:0000313" key="3">
    <source>
        <dbReference type="Proteomes" id="UP000009131"/>
    </source>
</evidence>
<dbReference type="RefSeq" id="XP_014566270.1">
    <property type="nucleotide sequence ID" value="XM_014710784.1"/>
</dbReference>
<evidence type="ECO:0000256" key="1">
    <source>
        <dbReference type="SAM" id="MobiDB-lite"/>
    </source>
</evidence>
<evidence type="ECO:0000313" key="2">
    <source>
        <dbReference type="EMBL" id="GAA94597.1"/>
    </source>
</evidence>
<protein>
    <submittedName>
        <fullName evidence="2">Uncharacterized protein</fullName>
    </submittedName>
</protein>
<sequence>MRRTALASRLSSFSASQLPPAFLLPLPSLCHATRYRQSARDPVELSRGSSRVLHSSHSDNDLTGHVQDRQSESSARASLRLALAESGRHELATLARALPYGRNAWPDDEWIYPSVADADDMSIRALSALLKILYASTSDLYKSVRRIEDIWSAKTLETPENQEQSRMLAHAARTPQPRLVNELSGRLPIFHRPRHLTDWTIHLKVLTLPVTPSGVIPRTRRIAQMLKQMLKDEIQVDAVFCQTLANGLAVQIDLLLRTKPKPTHIVFAKMCHDLMPVLVFADTPNAPRTDGQTRVGFKNLLAALDSETAEAQARMQSVQKERKIVPSQNVLTETARRLAQSCRMELDKHYADSALPLLKKLSKVIHGEKDRLGSEEEEANFKSMIAVYHSCLRRAFLLSASPIEKAQEHFRIKADLFRRSCERLMPHLSVHTVRASLYGLAKHSPSWQAYADHLKQCADWSRSLPEGHRTVFIQSEHPDLAPILKMALGAPVEDEELATRLRYCLNVLTVLGLSPRYNVYDGSIVSVLDQADLTSHLRRVTAQQTLRLVCLEPRGGQ</sequence>
<gene>
    <name evidence="2" type="primary">Mo01249</name>
    <name evidence="2" type="ORF">E5Q_01249</name>
</gene>
<accession>G7DVI7</accession>